<dbReference type="SUPFAM" id="SSF88697">
    <property type="entry name" value="PUA domain-like"/>
    <property type="match status" value="1"/>
</dbReference>
<evidence type="ECO:0000313" key="5">
    <source>
        <dbReference type="EMBL" id="KAG0146677.1"/>
    </source>
</evidence>
<dbReference type="InterPro" id="IPR047197">
    <property type="entry name" value="THYN1-like_EVE"/>
</dbReference>
<dbReference type="Gene3D" id="3.10.590.10">
    <property type="entry name" value="ph1033 like domains"/>
    <property type="match status" value="1"/>
</dbReference>
<dbReference type="InterPro" id="IPR002740">
    <property type="entry name" value="EVE_domain"/>
</dbReference>
<feature type="domain" description="EVE" evidence="4">
    <location>
        <begin position="8"/>
        <end position="177"/>
    </location>
</feature>
<dbReference type="Proteomes" id="UP000886653">
    <property type="component" value="Unassembled WGS sequence"/>
</dbReference>
<dbReference type="CDD" id="cd21133">
    <property type="entry name" value="EVE"/>
    <property type="match status" value="1"/>
</dbReference>
<proteinExistence type="predicted"/>
<protein>
    <recommendedName>
        <fullName evidence="4">EVE domain-containing protein</fullName>
    </recommendedName>
</protein>
<comment type="subcellular location">
    <subcellularLocation>
        <location evidence="1">Nucleus</location>
    </subcellularLocation>
</comment>
<dbReference type="PANTHER" id="PTHR14087">
    <property type="entry name" value="THYMOCYTE NUCLEAR PROTEIN 1"/>
    <property type="match status" value="1"/>
</dbReference>
<dbReference type="GO" id="GO:0005634">
    <property type="term" value="C:nucleus"/>
    <property type="evidence" value="ECO:0007669"/>
    <property type="project" value="UniProtKB-SubCell"/>
</dbReference>
<evidence type="ECO:0000256" key="1">
    <source>
        <dbReference type="ARBA" id="ARBA00004123"/>
    </source>
</evidence>
<accession>A0A9P6TBV9</accession>
<evidence type="ECO:0000313" key="6">
    <source>
        <dbReference type="Proteomes" id="UP000886653"/>
    </source>
</evidence>
<gene>
    <name evidence="5" type="ORF">CROQUDRAFT_44039</name>
</gene>
<feature type="compositionally biased region" description="Basic residues" evidence="3">
    <location>
        <begin position="225"/>
        <end position="236"/>
    </location>
</feature>
<dbReference type="EMBL" id="MU167257">
    <property type="protein sequence ID" value="KAG0146677.1"/>
    <property type="molecule type" value="Genomic_DNA"/>
</dbReference>
<dbReference type="InterPro" id="IPR015947">
    <property type="entry name" value="PUA-like_sf"/>
</dbReference>
<dbReference type="OrthoDB" id="41445at2759"/>
<keyword evidence="2" id="KW-0539">Nucleus</keyword>
<feature type="region of interest" description="Disordered" evidence="3">
    <location>
        <begin position="185"/>
        <end position="236"/>
    </location>
</feature>
<dbReference type="InterPro" id="IPR052181">
    <property type="entry name" value="5hmC_binding"/>
</dbReference>
<evidence type="ECO:0000259" key="4">
    <source>
        <dbReference type="Pfam" id="PF01878"/>
    </source>
</evidence>
<comment type="caution">
    <text evidence="5">The sequence shown here is derived from an EMBL/GenBank/DDBJ whole genome shotgun (WGS) entry which is preliminary data.</text>
</comment>
<sequence length="236" mass="26368">MAKTVRSAWLMKAEPETRIVKDQDVAFSATDFEKAGVEHWDGVRNHEAKNLMKDKMKIGDPVLFYHSNCKTPGIAAIAEVHKAGYPDFTAFDPSHPYYDPKSSESSPTWYMVDVKFISHLTHFVSLKTLQALASHPPPKVVPDYLTPEKIQAIREMPLLNRGRLSVQPVSLEAFEAIKCLGERGGVVETSGPKRRNAFLSPTERSKRLKPVSDPDTSRPSIKSNSRPKRGSKVGKE</sequence>
<evidence type="ECO:0000256" key="3">
    <source>
        <dbReference type="SAM" id="MobiDB-lite"/>
    </source>
</evidence>
<dbReference type="AlphaFoldDB" id="A0A9P6TBV9"/>
<dbReference type="Pfam" id="PF01878">
    <property type="entry name" value="EVE"/>
    <property type="match status" value="1"/>
</dbReference>
<reference evidence="5" key="1">
    <citation type="submission" date="2013-11" db="EMBL/GenBank/DDBJ databases">
        <title>Genome sequence of the fusiform rust pathogen reveals effectors for host alternation and coevolution with pine.</title>
        <authorList>
            <consortium name="DOE Joint Genome Institute"/>
            <person name="Smith K."/>
            <person name="Pendleton A."/>
            <person name="Kubisiak T."/>
            <person name="Anderson C."/>
            <person name="Salamov A."/>
            <person name="Aerts A."/>
            <person name="Riley R."/>
            <person name="Clum A."/>
            <person name="Lindquist E."/>
            <person name="Ence D."/>
            <person name="Campbell M."/>
            <person name="Kronenberg Z."/>
            <person name="Feau N."/>
            <person name="Dhillon B."/>
            <person name="Hamelin R."/>
            <person name="Burleigh J."/>
            <person name="Smith J."/>
            <person name="Yandell M."/>
            <person name="Nelson C."/>
            <person name="Grigoriev I."/>
            <person name="Davis J."/>
        </authorList>
    </citation>
    <scope>NUCLEOTIDE SEQUENCE</scope>
    <source>
        <strain evidence="5">G11</strain>
    </source>
</reference>
<dbReference type="PANTHER" id="PTHR14087:SF7">
    <property type="entry name" value="THYMOCYTE NUCLEAR PROTEIN 1"/>
    <property type="match status" value="1"/>
</dbReference>
<evidence type="ECO:0000256" key="2">
    <source>
        <dbReference type="ARBA" id="ARBA00023242"/>
    </source>
</evidence>
<dbReference type="FunFam" id="3.10.590.10:FF:000006">
    <property type="entry name" value="Chromosome 7, whole genome shotgun sequence"/>
    <property type="match status" value="1"/>
</dbReference>
<organism evidence="5 6">
    <name type="scientific">Cronartium quercuum f. sp. fusiforme G11</name>
    <dbReference type="NCBI Taxonomy" id="708437"/>
    <lineage>
        <taxon>Eukaryota</taxon>
        <taxon>Fungi</taxon>
        <taxon>Dikarya</taxon>
        <taxon>Basidiomycota</taxon>
        <taxon>Pucciniomycotina</taxon>
        <taxon>Pucciniomycetes</taxon>
        <taxon>Pucciniales</taxon>
        <taxon>Coleosporiaceae</taxon>
        <taxon>Cronartium</taxon>
    </lineage>
</organism>
<keyword evidence="6" id="KW-1185">Reference proteome</keyword>
<name>A0A9P6TBV9_9BASI</name>